<feature type="transmembrane region" description="Helical" evidence="1">
    <location>
        <begin position="7"/>
        <end position="28"/>
    </location>
</feature>
<dbReference type="PANTHER" id="PTHR30092">
    <property type="entry name" value="INNER MEMBRANE PROTEIN CRED"/>
    <property type="match status" value="1"/>
</dbReference>
<organism evidence="2 3">
    <name type="scientific">Lysobacter soli</name>
    <dbReference type="NCBI Taxonomy" id="453783"/>
    <lineage>
        <taxon>Bacteria</taxon>
        <taxon>Pseudomonadati</taxon>
        <taxon>Pseudomonadota</taxon>
        <taxon>Gammaproteobacteria</taxon>
        <taxon>Lysobacterales</taxon>
        <taxon>Lysobacteraceae</taxon>
        <taxon>Lysobacter</taxon>
    </lineage>
</organism>
<evidence type="ECO:0000313" key="3">
    <source>
        <dbReference type="Proteomes" id="UP000256829"/>
    </source>
</evidence>
<dbReference type="NCBIfam" id="NF008712">
    <property type="entry name" value="PRK11715.1-1"/>
    <property type="match status" value="1"/>
</dbReference>
<gene>
    <name evidence="2" type="ORF">DX912_12720</name>
</gene>
<protein>
    <submittedName>
        <fullName evidence="2">Cell envelope integrity protein CreD</fullName>
    </submittedName>
</protein>
<dbReference type="AlphaFoldDB" id="A0A3D8VBF0"/>
<comment type="caution">
    <text evidence="2">The sequence shown here is derived from an EMBL/GenBank/DDBJ whole genome shotgun (WGS) entry which is preliminary data.</text>
</comment>
<keyword evidence="3" id="KW-1185">Reference proteome</keyword>
<dbReference type="EMBL" id="QTJR01000008">
    <property type="protein sequence ID" value="RDY66605.1"/>
    <property type="molecule type" value="Genomic_DNA"/>
</dbReference>
<keyword evidence="1" id="KW-1133">Transmembrane helix</keyword>
<feature type="transmembrane region" description="Helical" evidence="1">
    <location>
        <begin position="351"/>
        <end position="373"/>
    </location>
</feature>
<proteinExistence type="predicted"/>
<name>A0A3D8VBF0_9GAMM</name>
<feature type="transmembrane region" description="Helical" evidence="1">
    <location>
        <begin position="403"/>
        <end position="421"/>
    </location>
</feature>
<dbReference type="GO" id="GO:0005886">
    <property type="term" value="C:plasma membrane"/>
    <property type="evidence" value="ECO:0007669"/>
    <property type="project" value="TreeGrafter"/>
</dbReference>
<feature type="transmembrane region" description="Helical" evidence="1">
    <location>
        <begin position="324"/>
        <end position="345"/>
    </location>
</feature>
<accession>A0A3D8VBF0</accession>
<dbReference type="InterPro" id="IPR010364">
    <property type="entry name" value="Uncharacterised_IM_CreD"/>
</dbReference>
<feature type="transmembrane region" description="Helical" evidence="1">
    <location>
        <begin position="380"/>
        <end position="397"/>
    </location>
</feature>
<keyword evidence="1" id="KW-0812">Transmembrane</keyword>
<dbReference type="PIRSF" id="PIRSF004548">
    <property type="entry name" value="CreD"/>
    <property type="match status" value="1"/>
</dbReference>
<sequence length="440" mass="47965">MRLFLKIGFVAAMTIAILIPLLMIRGVISDRQMYRAQAVADISRSYAGAQSFAGPVLVVPYTEEVELEEADQFNVVRKVRRAKTSQWVFFPTALDVRGTLVPDTRKRGLHEVRVYEWKGKATARFNAVIPSEGDPAARQIGRPWLSYGVADVRGLRSTPVLRVNGAELPLLEGQGAREGSGLHVRLDAPRAGQSLDLSTELDVVLGGTETLSLVPMGRKNRFALDSSWQHPSFSGTSPRQDTDARGFRADWDIASVASNAQGKFLAGSSLAELAREEGVSVSLIDPVDIYTQADRATKYGLLFVVLTFVGFFLFELIKQLPIHPIQYGLVGLALAIFFLLLVSLSEHIRFLYAYLAASVACIGLLGFYLSAVLRSTARGLGFAAMLATLYAALYGLLVSEDNALVLGAGLLFLVLATVMVVTRRVDWYQVAGARPAVRQA</sequence>
<feature type="transmembrane region" description="Helical" evidence="1">
    <location>
        <begin position="299"/>
        <end position="317"/>
    </location>
</feature>
<dbReference type="Pfam" id="PF06123">
    <property type="entry name" value="CreD"/>
    <property type="match status" value="1"/>
</dbReference>
<dbReference type="RefSeq" id="WP_115842909.1">
    <property type="nucleotide sequence ID" value="NZ_CP183976.1"/>
</dbReference>
<reference evidence="2 3" key="1">
    <citation type="submission" date="2018-08" db="EMBL/GenBank/DDBJ databases">
        <title>Lysobacter soli KCTC 22011, whole genome shotgun sequence.</title>
        <authorList>
            <person name="Zhang X."/>
            <person name="Feng G."/>
            <person name="Zhu H."/>
        </authorList>
    </citation>
    <scope>NUCLEOTIDE SEQUENCE [LARGE SCALE GENOMIC DNA]</scope>
    <source>
        <strain evidence="2 3">KCTC 22011</strain>
    </source>
</reference>
<keyword evidence="1" id="KW-0472">Membrane</keyword>
<evidence type="ECO:0000256" key="1">
    <source>
        <dbReference type="SAM" id="Phobius"/>
    </source>
</evidence>
<dbReference type="PANTHER" id="PTHR30092:SF0">
    <property type="entry name" value="INNER MEMBRANE PROTEIN CRED"/>
    <property type="match status" value="1"/>
</dbReference>
<dbReference type="Proteomes" id="UP000256829">
    <property type="component" value="Unassembled WGS sequence"/>
</dbReference>
<evidence type="ECO:0000313" key="2">
    <source>
        <dbReference type="EMBL" id="RDY66605.1"/>
    </source>
</evidence>